<feature type="compositionally biased region" description="Basic and acidic residues" evidence="1">
    <location>
        <begin position="179"/>
        <end position="198"/>
    </location>
</feature>
<proteinExistence type="predicted"/>
<dbReference type="RefSeq" id="XP_031569818.1">
    <property type="nucleotide sequence ID" value="XM_031713958.1"/>
</dbReference>
<feature type="compositionally biased region" description="Acidic residues" evidence="1">
    <location>
        <begin position="199"/>
        <end position="247"/>
    </location>
</feature>
<organism evidence="3 4">
    <name type="scientific">Actinia tenebrosa</name>
    <name type="common">Australian red waratah sea anemone</name>
    <dbReference type="NCBI Taxonomy" id="6105"/>
    <lineage>
        <taxon>Eukaryota</taxon>
        <taxon>Metazoa</taxon>
        <taxon>Cnidaria</taxon>
        <taxon>Anthozoa</taxon>
        <taxon>Hexacorallia</taxon>
        <taxon>Actiniaria</taxon>
        <taxon>Actiniidae</taxon>
        <taxon>Actinia</taxon>
    </lineage>
</organism>
<feature type="signal peptide" evidence="2">
    <location>
        <begin position="1"/>
        <end position="23"/>
    </location>
</feature>
<keyword evidence="3" id="KW-1185">Reference proteome</keyword>
<dbReference type="GeneID" id="116304250"/>
<evidence type="ECO:0000256" key="2">
    <source>
        <dbReference type="SAM" id="SignalP"/>
    </source>
</evidence>
<feature type="compositionally biased region" description="Acidic residues" evidence="1">
    <location>
        <begin position="167"/>
        <end position="178"/>
    </location>
</feature>
<feature type="region of interest" description="Disordered" evidence="1">
    <location>
        <begin position="315"/>
        <end position="526"/>
    </location>
</feature>
<accession>A0A6P8IUI5</accession>
<dbReference type="InParanoid" id="A0A6P8IUI5"/>
<dbReference type="Proteomes" id="UP000515163">
    <property type="component" value="Unplaced"/>
</dbReference>
<name>A0A6P8IUI5_ACTTE</name>
<evidence type="ECO:0000313" key="3">
    <source>
        <dbReference type="Proteomes" id="UP000515163"/>
    </source>
</evidence>
<feature type="region of interest" description="Disordered" evidence="1">
    <location>
        <begin position="86"/>
        <end position="108"/>
    </location>
</feature>
<evidence type="ECO:0000313" key="4">
    <source>
        <dbReference type="RefSeq" id="XP_031569818.1"/>
    </source>
</evidence>
<dbReference type="KEGG" id="aten:116304250"/>
<evidence type="ECO:0000256" key="1">
    <source>
        <dbReference type="SAM" id="MobiDB-lite"/>
    </source>
</evidence>
<reference evidence="4" key="1">
    <citation type="submission" date="2025-08" db="UniProtKB">
        <authorList>
            <consortium name="RefSeq"/>
        </authorList>
    </citation>
    <scope>IDENTIFICATION</scope>
    <source>
        <tissue evidence="4">Tentacle</tissue>
    </source>
</reference>
<feature type="chain" id="PRO_5028012131" evidence="2">
    <location>
        <begin position="24"/>
        <end position="526"/>
    </location>
</feature>
<feature type="compositionally biased region" description="Basic residues" evidence="1">
    <location>
        <begin position="348"/>
        <end position="361"/>
    </location>
</feature>
<sequence length="526" mass="59078">MGFKTPWFQLLSVCLFVSTVAYSKPLPFKLTSEDCAESCNTAKEGIVHKIVARDLREDQKPSEYQSDSDINHEEQNIASLSDFDIEEIDGDDGGAQDESANSGDGFIDIGGAHLDKTVDDEDADDDADDWTTHLELPIKAINDSVDDTFWGNDVVIDELSKETHKDDEDDTSGTDDDDTSGRDDDYAADKVDDDKSNAEIDDEILDSDDDDDSYDDDDDTFDVDDDADDYESNAEETQDEDDGDSYDDVVNLDHATNSPDDDDTYDDVVNLDHMTNSRDDNDAYDDVVNLDHVINSPKDDDDTFRVNNVVDDSIKLPDQTTIDPTNGNGVEGPIQILEENHPHDPKPGHKSKFTQHHNPLNKHRDSKLGRLLTKHKDNGLTSIKSGKNNHHKDIYKDEDDYNDFESQTRKHKFPRHKGRRTLSVDENPDFEHVGNRDDVSGTEDQENLGNYVEGSVDNYDKAETIVDDKESPALVQEDQIEGQGEEEEEEDEVKFDDENVPHSRREAAITTEDLLTDSGDQDNMVL</sequence>
<keyword evidence="2" id="KW-0732">Signal</keyword>
<feature type="region of interest" description="Disordered" evidence="1">
    <location>
        <begin position="161"/>
        <end position="267"/>
    </location>
</feature>
<gene>
    <name evidence="4" type="primary">LOC116304250</name>
</gene>
<feature type="compositionally biased region" description="Acidic residues" evidence="1">
    <location>
        <begin position="86"/>
        <end position="95"/>
    </location>
</feature>
<feature type="compositionally biased region" description="Basic and acidic residues" evidence="1">
    <location>
        <begin position="429"/>
        <end position="439"/>
    </location>
</feature>
<feature type="compositionally biased region" description="Basic residues" evidence="1">
    <location>
        <begin position="409"/>
        <end position="420"/>
    </location>
</feature>
<dbReference type="OrthoDB" id="10346707at2759"/>
<feature type="compositionally biased region" description="Basic and acidic residues" evidence="1">
    <location>
        <begin position="458"/>
        <end position="471"/>
    </location>
</feature>
<protein>
    <submittedName>
        <fullName evidence="4">Protein PFC0760c-like</fullName>
    </submittedName>
</protein>
<feature type="compositionally biased region" description="Basic and acidic residues" evidence="1">
    <location>
        <begin position="338"/>
        <end position="347"/>
    </location>
</feature>
<dbReference type="AlphaFoldDB" id="A0A6P8IUI5"/>
<feature type="compositionally biased region" description="Basic and acidic residues" evidence="1">
    <location>
        <begin position="496"/>
        <end position="507"/>
    </location>
</feature>
<feature type="compositionally biased region" description="Basic and acidic residues" evidence="1">
    <location>
        <begin position="362"/>
        <end position="378"/>
    </location>
</feature>
<feature type="compositionally biased region" description="Acidic residues" evidence="1">
    <location>
        <begin position="478"/>
        <end position="495"/>
    </location>
</feature>
<feature type="compositionally biased region" description="Polar residues" evidence="1">
    <location>
        <begin position="318"/>
        <end position="328"/>
    </location>
</feature>